<feature type="compositionally biased region" description="Basic and acidic residues" evidence="1">
    <location>
        <begin position="560"/>
        <end position="580"/>
    </location>
</feature>
<accession>A0ABQ5ICQ1</accession>
<reference evidence="2" key="2">
    <citation type="submission" date="2022-01" db="EMBL/GenBank/DDBJ databases">
        <authorList>
            <person name="Yamashiro T."/>
            <person name="Shiraishi A."/>
            <person name="Satake H."/>
            <person name="Nakayama K."/>
        </authorList>
    </citation>
    <scope>NUCLEOTIDE SEQUENCE</scope>
</reference>
<evidence type="ECO:0008006" key="4">
    <source>
        <dbReference type="Google" id="ProtNLM"/>
    </source>
</evidence>
<dbReference type="EMBL" id="BQNB010020583">
    <property type="protein sequence ID" value="GJT97481.1"/>
    <property type="molecule type" value="Genomic_DNA"/>
</dbReference>
<feature type="region of interest" description="Disordered" evidence="1">
    <location>
        <begin position="542"/>
        <end position="580"/>
    </location>
</feature>
<evidence type="ECO:0000313" key="3">
    <source>
        <dbReference type="Proteomes" id="UP001151760"/>
    </source>
</evidence>
<comment type="caution">
    <text evidence="2">The sequence shown here is derived from an EMBL/GenBank/DDBJ whole genome shotgun (WGS) entry which is preliminary data.</text>
</comment>
<name>A0ABQ5ICQ1_9ASTR</name>
<proteinExistence type="predicted"/>
<evidence type="ECO:0000313" key="2">
    <source>
        <dbReference type="EMBL" id="GJT97481.1"/>
    </source>
</evidence>
<reference evidence="2" key="1">
    <citation type="journal article" date="2022" name="Int. J. Mol. Sci.">
        <title>Draft Genome of Tanacetum Coccineum: Genomic Comparison of Closely Related Tanacetum-Family Plants.</title>
        <authorList>
            <person name="Yamashiro T."/>
            <person name="Shiraishi A."/>
            <person name="Nakayama K."/>
            <person name="Satake H."/>
        </authorList>
    </citation>
    <scope>NUCLEOTIDE SEQUENCE</scope>
</reference>
<feature type="compositionally biased region" description="Basic residues" evidence="1">
    <location>
        <begin position="547"/>
        <end position="559"/>
    </location>
</feature>
<keyword evidence="3" id="KW-1185">Reference proteome</keyword>
<evidence type="ECO:0000256" key="1">
    <source>
        <dbReference type="SAM" id="MobiDB-lite"/>
    </source>
</evidence>
<sequence length="609" mass="69667">MVMCLFKLQELSDERLGYTVDDDACKKTVQEPARTFSPGLEPSSGPSFVPFGGSFPIDAVCGDPTKISQALMMKVGVEVMQEELLQFKDSEGDSCMELSQTVAQWVYKQEEGIDYDEVFAPIARVESNQNFQKKSISGKKALYGLLKILELVKEKEDGIFISQDKYVGEILKKFGFFSIRSARTPMETHKALTKDEDGKDVDVHLYSSAKSFLLKCSKGQPKLGLWYLKDSPLILEAFSDSDYAGASLDGNSTTEDVKTIFLLVLRQRFMLTMSVLICGSQNLFYHFTNSYRIRINFIRDSYEKRLIEMVKIHTDYNVADLLTKVVDVTSVGYTPHNKWSSIHHVYRQERIGYSRANGNWTRTRRIGIRIPQSDVPTSVADEAIIKEMHDGLVRATTTASSLEAEQGSGTLRPERVLTCQNEPPLENGNNISKWSRVLKHKEDGQFNLLDSQRLWKDKVSDDEDIFPDRMRIMKKLHKIRLTLAETLLNIKRSAAKEQAQILQDEVYAKQVEAQWIVDEERIPQEAKQTDEREKVINWNDPDVLSSKKTRGSKKKTLARKRLEDKGKVKKGAKERQNMRKEKEELKALLDLGSLRKRIFYGKNEFFGVY</sequence>
<gene>
    <name evidence="2" type="ORF">Tco_1092999</name>
</gene>
<dbReference type="Proteomes" id="UP001151760">
    <property type="component" value="Unassembled WGS sequence"/>
</dbReference>
<organism evidence="2 3">
    <name type="scientific">Tanacetum coccineum</name>
    <dbReference type="NCBI Taxonomy" id="301880"/>
    <lineage>
        <taxon>Eukaryota</taxon>
        <taxon>Viridiplantae</taxon>
        <taxon>Streptophyta</taxon>
        <taxon>Embryophyta</taxon>
        <taxon>Tracheophyta</taxon>
        <taxon>Spermatophyta</taxon>
        <taxon>Magnoliopsida</taxon>
        <taxon>eudicotyledons</taxon>
        <taxon>Gunneridae</taxon>
        <taxon>Pentapetalae</taxon>
        <taxon>asterids</taxon>
        <taxon>campanulids</taxon>
        <taxon>Asterales</taxon>
        <taxon>Asteraceae</taxon>
        <taxon>Asteroideae</taxon>
        <taxon>Anthemideae</taxon>
        <taxon>Anthemidinae</taxon>
        <taxon>Tanacetum</taxon>
    </lineage>
</organism>
<protein>
    <recommendedName>
        <fullName evidence="4">Reverse transcriptase Ty1/copia-type domain-containing protein</fullName>
    </recommendedName>
</protein>